<gene>
    <name evidence="10 11" type="primary">ctaG</name>
    <name evidence="11" type="ORF">TMPK1_32910</name>
</gene>
<comment type="caution">
    <text evidence="11">The sequence shown here is derived from an EMBL/GenBank/DDBJ whole genome shotgun (WGS) entry which is preliminary data.</text>
</comment>
<evidence type="ECO:0000256" key="5">
    <source>
        <dbReference type="ARBA" id="ARBA00022692"/>
    </source>
</evidence>
<evidence type="ECO:0000256" key="7">
    <source>
        <dbReference type="ARBA" id="ARBA00022989"/>
    </source>
</evidence>
<accession>A0A8S8XEK6</accession>
<dbReference type="InterPro" id="IPR007533">
    <property type="entry name" value="Cyt_c_oxidase_assmbl_CtaG"/>
</dbReference>
<dbReference type="RefSeq" id="WP_420244378.1">
    <property type="nucleotide sequence ID" value="NZ_BOPV01000001.1"/>
</dbReference>
<dbReference type="GO" id="GO:0005507">
    <property type="term" value="F:copper ion binding"/>
    <property type="evidence" value="ECO:0007669"/>
    <property type="project" value="InterPro"/>
</dbReference>
<evidence type="ECO:0000256" key="1">
    <source>
        <dbReference type="ARBA" id="ARBA00004007"/>
    </source>
</evidence>
<evidence type="ECO:0000256" key="2">
    <source>
        <dbReference type="ARBA" id="ARBA00004382"/>
    </source>
</evidence>
<evidence type="ECO:0000256" key="10">
    <source>
        <dbReference type="HAMAP-Rule" id="MF_00155"/>
    </source>
</evidence>
<sequence length="204" mass="22398">MNKNGKTIGLLSVVVVAMVGLSFAAVPLYRMFCEATGFNGTTQRADAGATHTVNRIVEVRFNSNVSPELPWKFGPEERSVKVKLGETRLTSFFAQNLSGEDITGVARYNVTPEKVGKYFVKTQCFCFDDQRLEARQRVDMPVYFFVDPDFASDPDMADVNVITLSYTFFRARTSQAASDGFRARAPQTAQIAAPAAPVASSASR</sequence>
<keyword evidence="10" id="KW-0997">Cell inner membrane</keyword>
<dbReference type="FunFam" id="2.60.370.10:FF:000001">
    <property type="entry name" value="COX11 cytochrome c oxidase assembly homolog"/>
    <property type="match status" value="1"/>
</dbReference>
<dbReference type="PANTHER" id="PTHR21320">
    <property type="entry name" value="CYTOCHROME C OXIDASE ASSEMBLY PROTEIN COX11-RELATED"/>
    <property type="match status" value="1"/>
</dbReference>
<evidence type="ECO:0000256" key="4">
    <source>
        <dbReference type="ARBA" id="ARBA00015384"/>
    </source>
</evidence>
<evidence type="ECO:0000256" key="3">
    <source>
        <dbReference type="ARBA" id="ARBA00009620"/>
    </source>
</evidence>
<dbReference type="Gene3D" id="2.60.370.10">
    <property type="entry name" value="Ctag/Cox11"/>
    <property type="match status" value="1"/>
</dbReference>
<dbReference type="GO" id="GO:0008535">
    <property type="term" value="P:respiratory chain complex IV assembly"/>
    <property type="evidence" value="ECO:0007669"/>
    <property type="project" value="UniProtKB-UniRule"/>
</dbReference>
<dbReference type="Pfam" id="PF04442">
    <property type="entry name" value="CtaG_Cox11"/>
    <property type="match status" value="1"/>
</dbReference>
<feature type="topological domain" description="Periplasmic" evidence="10">
    <location>
        <begin position="26"/>
        <end position="204"/>
    </location>
</feature>
<dbReference type="AlphaFoldDB" id="A0A8S8XEK6"/>
<comment type="function">
    <text evidence="1 10">Exerts its effect at some terminal stage of cytochrome c oxidase synthesis, probably by being involved in the insertion of the copper B into subunit I.</text>
</comment>
<evidence type="ECO:0000256" key="6">
    <source>
        <dbReference type="ARBA" id="ARBA00022968"/>
    </source>
</evidence>
<dbReference type="GO" id="GO:0005886">
    <property type="term" value="C:plasma membrane"/>
    <property type="evidence" value="ECO:0007669"/>
    <property type="project" value="UniProtKB-SubCell"/>
</dbReference>
<keyword evidence="8 10" id="KW-0186">Copper</keyword>
<dbReference type="HAMAP" id="MF_00155">
    <property type="entry name" value="CtaG"/>
    <property type="match status" value="1"/>
</dbReference>
<comment type="similarity">
    <text evidence="3 10">Belongs to the COX11/CtaG family.</text>
</comment>
<evidence type="ECO:0000256" key="9">
    <source>
        <dbReference type="ARBA" id="ARBA00023136"/>
    </source>
</evidence>
<feature type="topological domain" description="Cytoplasmic" evidence="10">
    <location>
        <begin position="1"/>
        <end position="6"/>
    </location>
</feature>
<dbReference type="Proteomes" id="UP000681075">
    <property type="component" value="Unassembled WGS sequence"/>
</dbReference>
<comment type="subcellular location">
    <subcellularLocation>
        <location evidence="2 10">Cell inner membrane</location>
        <topology evidence="2 10">Single-pass type II membrane protein</topology>
        <orientation evidence="2 10">Periplasmic side</orientation>
    </subcellularLocation>
</comment>
<keyword evidence="7 10" id="KW-1133">Transmembrane helix</keyword>
<keyword evidence="5 10" id="KW-0812">Transmembrane</keyword>
<dbReference type="PIRSF" id="PIRSF005413">
    <property type="entry name" value="COX11"/>
    <property type="match status" value="1"/>
</dbReference>
<keyword evidence="12" id="KW-1185">Reference proteome</keyword>
<evidence type="ECO:0000313" key="11">
    <source>
        <dbReference type="EMBL" id="GIL41054.1"/>
    </source>
</evidence>
<evidence type="ECO:0000256" key="8">
    <source>
        <dbReference type="ARBA" id="ARBA00023008"/>
    </source>
</evidence>
<dbReference type="PANTHER" id="PTHR21320:SF3">
    <property type="entry name" value="CYTOCHROME C OXIDASE ASSEMBLY PROTEIN COX11, MITOCHONDRIAL-RELATED"/>
    <property type="match status" value="1"/>
</dbReference>
<keyword evidence="9 10" id="KW-0472">Membrane</keyword>
<evidence type="ECO:0000313" key="12">
    <source>
        <dbReference type="Proteomes" id="UP000681075"/>
    </source>
</evidence>
<dbReference type="SUPFAM" id="SSF110111">
    <property type="entry name" value="Ctag/Cox11"/>
    <property type="match status" value="1"/>
</dbReference>
<dbReference type="NCBIfam" id="NF003465">
    <property type="entry name" value="PRK05089.1"/>
    <property type="match status" value="1"/>
</dbReference>
<name>A0A8S8XEK6_9PROT</name>
<proteinExistence type="inferred from homology"/>
<organism evidence="11 12">
    <name type="scientific">Roseiterribacter gracilis</name>
    <dbReference type="NCBI Taxonomy" id="2812848"/>
    <lineage>
        <taxon>Bacteria</taxon>
        <taxon>Pseudomonadati</taxon>
        <taxon>Pseudomonadota</taxon>
        <taxon>Alphaproteobacteria</taxon>
        <taxon>Rhodospirillales</taxon>
        <taxon>Roseiterribacteraceae</taxon>
        <taxon>Roseiterribacter</taxon>
    </lineage>
</organism>
<keyword evidence="6 10" id="KW-0735">Signal-anchor</keyword>
<keyword evidence="10" id="KW-1003">Cell membrane</keyword>
<dbReference type="EMBL" id="BOPV01000001">
    <property type="protein sequence ID" value="GIL41054.1"/>
    <property type="molecule type" value="Genomic_DNA"/>
</dbReference>
<protein>
    <recommendedName>
        <fullName evidence="4 10">Cytochrome c oxidase assembly protein CtaG</fullName>
    </recommendedName>
</protein>
<reference evidence="11" key="1">
    <citation type="submission" date="2021-02" db="EMBL/GenBank/DDBJ databases">
        <title>Genome sequence of Rhodospirillales sp. strain TMPK1 isolated from soil.</title>
        <authorList>
            <person name="Nakai R."/>
            <person name="Kusada H."/>
            <person name="Tamaki H."/>
        </authorList>
    </citation>
    <scope>NUCLEOTIDE SEQUENCE</scope>
    <source>
        <strain evidence="11">TMPK1</strain>
    </source>
</reference>
<dbReference type="InterPro" id="IPR023471">
    <property type="entry name" value="CtaG/Cox11_dom_sf"/>
</dbReference>